<evidence type="ECO:0000313" key="1">
    <source>
        <dbReference type="EMBL" id="MDQ0155558.1"/>
    </source>
</evidence>
<protein>
    <submittedName>
        <fullName evidence="1">Ribosomal protein L37AE/L43A</fullName>
    </submittedName>
</protein>
<dbReference type="GO" id="GO:0005840">
    <property type="term" value="C:ribosome"/>
    <property type="evidence" value="ECO:0007669"/>
    <property type="project" value="UniProtKB-KW"/>
</dbReference>
<keyword evidence="2" id="KW-1185">Reference proteome</keyword>
<dbReference type="Proteomes" id="UP001231362">
    <property type="component" value="Unassembled WGS sequence"/>
</dbReference>
<organism evidence="1 2">
    <name type="scientific">Anoxybacillus andreesenii</name>
    <dbReference type="NCBI Taxonomy" id="1325932"/>
    <lineage>
        <taxon>Bacteria</taxon>
        <taxon>Bacillati</taxon>
        <taxon>Bacillota</taxon>
        <taxon>Bacilli</taxon>
        <taxon>Bacillales</taxon>
        <taxon>Anoxybacillaceae</taxon>
        <taxon>Anoxybacillus</taxon>
    </lineage>
</organism>
<proteinExistence type="predicted"/>
<dbReference type="RefSeq" id="WP_307150121.1">
    <property type="nucleotide sequence ID" value="NZ_JAUSTU010000007.1"/>
</dbReference>
<reference evidence="1 2" key="1">
    <citation type="submission" date="2023-07" db="EMBL/GenBank/DDBJ databases">
        <title>Genomic Encyclopedia of Type Strains, Phase IV (KMG-IV): sequencing the most valuable type-strain genomes for metagenomic binning, comparative biology and taxonomic classification.</title>
        <authorList>
            <person name="Goeker M."/>
        </authorList>
    </citation>
    <scope>NUCLEOTIDE SEQUENCE [LARGE SCALE GENOMIC DNA]</scope>
    <source>
        <strain evidence="1 2">DSM 23948</strain>
    </source>
</reference>
<keyword evidence="1" id="KW-0689">Ribosomal protein</keyword>
<name>A0ABT9V3N7_9BACL</name>
<comment type="caution">
    <text evidence="1">The sequence shown here is derived from an EMBL/GenBank/DDBJ whole genome shotgun (WGS) entry which is preliminary data.</text>
</comment>
<accession>A0ABT9V3N7</accession>
<sequence length="61" mass="7234">MYQKNCEICHRASYSSSEVGKWICPICGNDLTNQPFFDAMTFERIHIKTVPLHRKLKKYQK</sequence>
<dbReference type="EMBL" id="JAUSTU010000007">
    <property type="protein sequence ID" value="MDQ0155558.1"/>
    <property type="molecule type" value="Genomic_DNA"/>
</dbReference>
<evidence type="ECO:0000313" key="2">
    <source>
        <dbReference type="Proteomes" id="UP001231362"/>
    </source>
</evidence>
<keyword evidence="1" id="KW-0687">Ribonucleoprotein</keyword>
<gene>
    <name evidence="1" type="ORF">J2S07_001863</name>
</gene>